<dbReference type="PIRSF" id="PIRSF006402">
    <property type="entry name" value="UCP006402_thioredoxin"/>
    <property type="match status" value="1"/>
</dbReference>
<comment type="caution">
    <text evidence="2">The sequence shown here is derived from an EMBL/GenBank/DDBJ whole genome shotgun (WGS) entry which is preliminary data.</text>
</comment>
<dbReference type="CDD" id="cd02955">
    <property type="entry name" value="SSP411"/>
    <property type="match status" value="1"/>
</dbReference>
<evidence type="ECO:0000313" key="3">
    <source>
        <dbReference type="Proteomes" id="UP000749471"/>
    </source>
</evidence>
<evidence type="ECO:0000259" key="1">
    <source>
        <dbReference type="Pfam" id="PF03190"/>
    </source>
</evidence>
<dbReference type="EMBL" id="JAHLPM010000011">
    <property type="protein sequence ID" value="MBU5439033.1"/>
    <property type="molecule type" value="Genomic_DNA"/>
</dbReference>
<evidence type="ECO:0000313" key="2">
    <source>
        <dbReference type="EMBL" id="MBU5439033.1"/>
    </source>
</evidence>
<keyword evidence="3" id="KW-1185">Reference proteome</keyword>
<sequence length="595" mass="69358">MTNSNRVPNRLINEKSPYLLQHAHNPVDWYPWGDEAFTKAKTEDKPIFLSIGYSTCHWCHVMNRESFQDEEVAKVLNEYFVPIKVDREERPDIDKVYMTFAEAMTGSGGWPLNVLITAEGNPFFIGTYFPKKSRDRLTGLIDLLEKTHRLWNKDKEKIKEESNYIVEEVKDRYMDYAEGDIEEDIYDKTKEGLKRIFDRRNGGFGRYPKFPMPQYVWFLLEYGHRKDDKESIEIATITLDKMYKGGIFDHVGYGFCRYSVDEKWLVPHFEKMLYDNALLSITYAKAYETTKNFLYKEIGEKIFEFVLRDMTSGEGGFYSALDADSEGEEGKFYVFDYKEIIDLLGEELGSLYCRYYDISKKGNFEGKNIPNLINQDLENMSSSDKSKLDSINQMLFNYREKRVKPHRDEKILTSWNGLMIGALAYGGITFDNRVYINRAKKAADFIIANCIDKEGHLLSTYIDGKSYNIGFLEDYAFFIYGLLQLFESTKEDVYLNIGIKLTEDMLKLFWDEKEGGLYFYSNISEQLISKPKDFYDGAIPSGNSFALISLLKLYMIIKEEKYSERVRQILYAVGEDINNNPLSHIYSIIALGNLY</sequence>
<organism evidence="2 3">
    <name type="scientific">Tissierella simiarum</name>
    <dbReference type="NCBI Taxonomy" id="2841534"/>
    <lineage>
        <taxon>Bacteria</taxon>
        <taxon>Bacillati</taxon>
        <taxon>Bacillota</taxon>
        <taxon>Tissierellia</taxon>
        <taxon>Tissierellales</taxon>
        <taxon>Tissierellaceae</taxon>
        <taxon>Tissierella</taxon>
    </lineage>
</organism>
<proteinExistence type="predicted"/>
<dbReference type="Proteomes" id="UP000749471">
    <property type="component" value="Unassembled WGS sequence"/>
</dbReference>
<dbReference type="RefSeq" id="WP_216520653.1">
    <property type="nucleotide sequence ID" value="NZ_JAHLPM010000011.1"/>
</dbReference>
<reference evidence="2 3" key="1">
    <citation type="submission" date="2021-06" db="EMBL/GenBank/DDBJ databases">
        <authorList>
            <person name="Sun Q."/>
            <person name="Li D."/>
        </authorList>
    </citation>
    <scope>NUCLEOTIDE SEQUENCE [LARGE SCALE GENOMIC DNA]</scope>
    <source>
        <strain evidence="2 3">MSJ-40</strain>
    </source>
</reference>
<name>A0ABS6E7Y0_9FIRM</name>
<protein>
    <submittedName>
        <fullName evidence="2">Thioredoxin domain-containing protein</fullName>
    </submittedName>
</protein>
<dbReference type="PANTHER" id="PTHR42899">
    <property type="entry name" value="SPERMATOGENESIS-ASSOCIATED PROTEIN 20"/>
    <property type="match status" value="1"/>
</dbReference>
<gene>
    <name evidence="2" type="ORF">KQI42_13480</name>
</gene>
<dbReference type="InterPro" id="IPR004879">
    <property type="entry name" value="Ssp411-like_TRX"/>
</dbReference>
<dbReference type="Pfam" id="PF03190">
    <property type="entry name" value="Thioredox_DsbH"/>
    <property type="match status" value="1"/>
</dbReference>
<dbReference type="PANTHER" id="PTHR42899:SF1">
    <property type="entry name" value="SPERMATOGENESIS-ASSOCIATED PROTEIN 20"/>
    <property type="match status" value="1"/>
</dbReference>
<dbReference type="InterPro" id="IPR024705">
    <property type="entry name" value="Ssp411"/>
</dbReference>
<accession>A0ABS6E7Y0</accession>
<feature type="domain" description="Spermatogenesis-associated protein 20-like TRX" evidence="1">
    <location>
        <begin position="8"/>
        <end position="169"/>
    </location>
</feature>